<reference evidence="13 14" key="2">
    <citation type="submission" date="2019-02" db="EMBL/GenBank/DDBJ databases">
        <title>'Lichenibacterium ramalinii' gen. nov. sp. nov., 'Lichenibacterium minor' gen. nov. sp. nov.</title>
        <authorList>
            <person name="Pankratov T."/>
        </authorList>
    </citation>
    <scope>NUCLEOTIDE SEQUENCE [LARGE SCALE GENOMIC DNA]</scope>
    <source>
        <strain evidence="13 14">RmlP001</strain>
    </source>
</reference>
<dbReference type="EMBL" id="QYBC01000004">
    <property type="protein sequence ID" value="RYB06282.1"/>
    <property type="molecule type" value="Genomic_DNA"/>
</dbReference>
<dbReference type="PANTHER" id="PTHR14269:SF61">
    <property type="entry name" value="CDP-DIACYLGLYCEROL--SERINE O-PHOSPHATIDYLTRANSFERASE"/>
    <property type="match status" value="1"/>
</dbReference>
<feature type="transmembrane region" description="Helical" evidence="12">
    <location>
        <begin position="221"/>
        <end position="237"/>
    </location>
</feature>
<dbReference type="PROSITE" id="PS00379">
    <property type="entry name" value="CDP_ALCOHOL_P_TRANSF"/>
    <property type="match status" value="1"/>
</dbReference>
<evidence type="ECO:0000256" key="6">
    <source>
        <dbReference type="ARBA" id="ARBA00022989"/>
    </source>
</evidence>
<keyword evidence="7" id="KW-0443">Lipid metabolism</keyword>
<comment type="similarity">
    <text evidence="2 11">Belongs to the CDP-alcohol phosphatidyltransferase class-I family.</text>
</comment>
<proteinExistence type="inferred from homology"/>
<keyword evidence="4 11" id="KW-0808">Transferase</keyword>
<comment type="caution">
    <text evidence="13">The sequence shown here is derived from an EMBL/GenBank/DDBJ whole genome shotgun (WGS) entry which is preliminary data.</text>
</comment>
<keyword evidence="5 12" id="KW-0812">Transmembrane</keyword>
<protein>
    <submittedName>
        <fullName evidence="13">Phosphatidylcholine/phosphatidylserine synthase</fullName>
    </submittedName>
</protein>
<comment type="subcellular location">
    <subcellularLocation>
        <location evidence="1">Membrane</location>
        <topology evidence="1">Multi-pass membrane protein</topology>
    </subcellularLocation>
</comment>
<dbReference type="OrthoDB" id="9777147at2"/>
<name>A0A4Q2RIX4_9HYPH</name>
<keyword evidence="3" id="KW-0444">Lipid biosynthesis</keyword>
<evidence type="ECO:0000256" key="3">
    <source>
        <dbReference type="ARBA" id="ARBA00022516"/>
    </source>
</evidence>
<dbReference type="GO" id="GO:0016780">
    <property type="term" value="F:phosphotransferase activity, for other substituted phosphate groups"/>
    <property type="evidence" value="ECO:0007669"/>
    <property type="project" value="InterPro"/>
</dbReference>
<evidence type="ECO:0000256" key="5">
    <source>
        <dbReference type="ARBA" id="ARBA00022692"/>
    </source>
</evidence>
<feature type="transmembrane region" description="Helical" evidence="12">
    <location>
        <begin position="186"/>
        <end position="209"/>
    </location>
</feature>
<reference evidence="13 14" key="1">
    <citation type="submission" date="2018-09" db="EMBL/GenBank/DDBJ databases">
        <authorList>
            <person name="Grouzdev D.S."/>
            <person name="Krutkina M.S."/>
        </authorList>
    </citation>
    <scope>NUCLEOTIDE SEQUENCE [LARGE SCALE GENOMIC DNA]</scope>
    <source>
        <strain evidence="13 14">RmlP001</strain>
    </source>
</reference>
<feature type="transmembrane region" description="Helical" evidence="12">
    <location>
        <begin position="243"/>
        <end position="259"/>
    </location>
</feature>
<dbReference type="AlphaFoldDB" id="A0A4Q2RIX4"/>
<evidence type="ECO:0000256" key="7">
    <source>
        <dbReference type="ARBA" id="ARBA00023098"/>
    </source>
</evidence>
<accession>A0A4Q2RIX4</accession>
<evidence type="ECO:0000256" key="8">
    <source>
        <dbReference type="ARBA" id="ARBA00023136"/>
    </source>
</evidence>
<evidence type="ECO:0000256" key="12">
    <source>
        <dbReference type="SAM" id="Phobius"/>
    </source>
</evidence>
<dbReference type="RefSeq" id="WP_129218218.1">
    <property type="nucleotide sequence ID" value="NZ_QYBC01000004.1"/>
</dbReference>
<evidence type="ECO:0000256" key="9">
    <source>
        <dbReference type="ARBA" id="ARBA00023209"/>
    </source>
</evidence>
<dbReference type="GO" id="GO:0008654">
    <property type="term" value="P:phospholipid biosynthetic process"/>
    <property type="evidence" value="ECO:0007669"/>
    <property type="project" value="UniProtKB-KW"/>
</dbReference>
<keyword evidence="8 12" id="KW-0472">Membrane</keyword>
<evidence type="ECO:0000256" key="2">
    <source>
        <dbReference type="ARBA" id="ARBA00010441"/>
    </source>
</evidence>
<evidence type="ECO:0000313" key="14">
    <source>
        <dbReference type="Proteomes" id="UP000289411"/>
    </source>
</evidence>
<keyword evidence="9" id="KW-0594">Phospholipid biosynthesis</keyword>
<keyword evidence="10" id="KW-1208">Phospholipid metabolism</keyword>
<dbReference type="GO" id="GO:0016020">
    <property type="term" value="C:membrane"/>
    <property type="evidence" value="ECO:0007669"/>
    <property type="project" value="UniProtKB-SubCell"/>
</dbReference>
<gene>
    <name evidence="13" type="ORF">D3272_05840</name>
</gene>
<evidence type="ECO:0000256" key="4">
    <source>
        <dbReference type="ARBA" id="ARBA00022679"/>
    </source>
</evidence>
<dbReference type="Pfam" id="PF01066">
    <property type="entry name" value="CDP-OH_P_transf"/>
    <property type="match status" value="1"/>
</dbReference>
<dbReference type="InterPro" id="IPR000462">
    <property type="entry name" value="CDP-OH_P_trans"/>
</dbReference>
<keyword evidence="14" id="KW-1185">Reference proteome</keyword>
<dbReference type="InterPro" id="IPR048254">
    <property type="entry name" value="CDP_ALCOHOL_P_TRANSF_CS"/>
</dbReference>
<dbReference type="InterPro" id="IPR050324">
    <property type="entry name" value="CDP-alcohol_PTase-I"/>
</dbReference>
<dbReference type="Gene3D" id="1.20.120.1760">
    <property type="match status" value="1"/>
</dbReference>
<feature type="transmembrane region" description="Helical" evidence="12">
    <location>
        <begin position="149"/>
        <end position="174"/>
    </location>
</feature>
<evidence type="ECO:0000256" key="11">
    <source>
        <dbReference type="RuleBase" id="RU003750"/>
    </source>
</evidence>
<evidence type="ECO:0000256" key="10">
    <source>
        <dbReference type="ARBA" id="ARBA00023264"/>
    </source>
</evidence>
<dbReference type="Proteomes" id="UP000289411">
    <property type="component" value="Unassembled WGS sequence"/>
</dbReference>
<feature type="transmembrane region" description="Helical" evidence="12">
    <location>
        <begin position="32"/>
        <end position="52"/>
    </location>
</feature>
<sequence>MIDGRDHDALDPVPGAHAGARRRRFRNVPLRIVLPNLITLLALCLGLTAIRYATEGSFEKAVFAIVAAAVFDGVDGRLARALKGTTRFGAELDSLADFVDFGVAPALTLYFWNMHEIKSFGWFAAMVFAIACALRLARFNVGLDDPDKPAWASNFFTGMPAPAGAIVALLPLYLHLSVLGWSFERWAVGIEIVYLLGVAGLMASAIPHYSGKSIGRVPREQVIPVLFAIAVFVLLLVTFPTELLAALVVVFLGLIPFSIRSHRAHLRRDAERLKPAAVPTAAAGGDA</sequence>
<feature type="transmembrane region" description="Helical" evidence="12">
    <location>
        <begin position="119"/>
        <end position="137"/>
    </location>
</feature>
<evidence type="ECO:0000256" key="1">
    <source>
        <dbReference type="ARBA" id="ARBA00004141"/>
    </source>
</evidence>
<dbReference type="PANTHER" id="PTHR14269">
    <property type="entry name" value="CDP-DIACYLGLYCEROL--GLYCEROL-3-PHOSPHATE 3-PHOSPHATIDYLTRANSFERASE-RELATED"/>
    <property type="match status" value="1"/>
</dbReference>
<dbReference type="InterPro" id="IPR043130">
    <property type="entry name" value="CDP-OH_PTrfase_TM_dom"/>
</dbReference>
<evidence type="ECO:0000313" key="13">
    <source>
        <dbReference type="EMBL" id="RYB06282.1"/>
    </source>
</evidence>
<organism evidence="13 14">
    <name type="scientific">Lichenibacterium ramalinae</name>
    <dbReference type="NCBI Taxonomy" id="2316527"/>
    <lineage>
        <taxon>Bacteria</taxon>
        <taxon>Pseudomonadati</taxon>
        <taxon>Pseudomonadota</taxon>
        <taxon>Alphaproteobacteria</taxon>
        <taxon>Hyphomicrobiales</taxon>
        <taxon>Lichenihabitantaceae</taxon>
        <taxon>Lichenibacterium</taxon>
    </lineage>
</organism>
<keyword evidence="6 12" id="KW-1133">Transmembrane helix</keyword>